<feature type="transmembrane region" description="Helical" evidence="2">
    <location>
        <begin position="29"/>
        <end position="55"/>
    </location>
</feature>
<feature type="transmembrane region" description="Helical" evidence="2">
    <location>
        <begin position="67"/>
        <end position="87"/>
    </location>
</feature>
<dbReference type="STRING" id="50990.A0A4Y7PIH4"/>
<evidence type="ECO:0000313" key="3">
    <source>
        <dbReference type="EMBL" id="TDL14642.1"/>
    </source>
</evidence>
<keyword evidence="2" id="KW-0812">Transmembrane</keyword>
<keyword evidence="2" id="KW-1133">Transmembrane helix</keyword>
<organism evidence="3 4">
    <name type="scientific">Rickenella mellea</name>
    <dbReference type="NCBI Taxonomy" id="50990"/>
    <lineage>
        <taxon>Eukaryota</taxon>
        <taxon>Fungi</taxon>
        <taxon>Dikarya</taxon>
        <taxon>Basidiomycota</taxon>
        <taxon>Agaricomycotina</taxon>
        <taxon>Agaricomycetes</taxon>
        <taxon>Hymenochaetales</taxon>
        <taxon>Rickenellaceae</taxon>
        <taxon>Rickenella</taxon>
    </lineage>
</organism>
<name>A0A4Y7PIH4_9AGAM</name>
<dbReference type="Proteomes" id="UP000294933">
    <property type="component" value="Unassembled WGS sequence"/>
</dbReference>
<keyword evidence="4" id="KW-1185">Reference proteome</keyword>
<accession>A0A4Y7PIH4</accession>
<gene>
    <name evidence="3" type="ORF">BD410DRAFT_797051</name>
</gene>
<feature type="region of interest" description="Disordered" evidence="1">
    <location>
        <begin position="97"/>
        <end position="160"/>
    </location>
</feature>
<feature type="compositionally biased region" description="Low complexity" evidence="1">
    <location>
        <begin position="126"/>
        <end position="139"/>
    </location>
</feature>
<evidence type="ECO:0000313" key="4">
    <source>
        <dbReference type="Proteomes" id="UP000294933"/>
    </source>
</evidence>
<dbReference type="EMBL" id="ML170319">
    <property type="protein sequence ID" value="TDL14642.1"/>
    <property type="molecule type" value="Genomic_DNA"/>
</dbReference>
<reference evidence="3 4" key="1">
    <citation type="submission" date="2018-06" db="EMBL/GenBank/DDBJ databases">
        <title>A transcriptomic atlas of mushroom development highlights an independent origin of complex multicellularity.</title>
        <authorList>
            <consortium name="DOE Joint Genome Institute"/>
            <person name="Krizsan K."/>
            <person name="Almasi E."/>
            <person name="Merenyi Z."/>
            <person name="Sahu N."/>
            <person name="Viragh M."/>
            <person name="Koszo T."/>
            <person name="Mondo S."/>
            <person name="Kiss B."/>
            <person name="Balint B."/>
            <person name="Kues U."/>
            <person name="Barry K."/>
            <person name="Hegedus J.C."/>
            <person name="Henrissat B."/>
            <person name="Johnson J."/>
            <person name="Lipzen A."/>
            <person name="Ohm R."/>
            <person name="Nagy I."/>
            <person name="Pangilinan J."/>
            <person name="Yan J."/>
            <person name="Xiong Y."/>
            <person name="Grigoriev I.V."/>
            <person name="Hibbett D.S."/>
            <person name="Nagy L.G."/>
        </authorList>
    </citation>
    <scope>NUCLEOTIDE SEQUENCE [LARGE SCALE GENOMIC DNA]</scope>
    <source>
        <strain evidence="3 4">SZMC22713</strain>
    </source>
</reference>
<proteinExistence type="predicted"/>
<evidence type="ECO:0000256" key="1">
    <source>
        <dbReference type="SAM" id="MobiDB-lite"/>
    </source>
</evidence>
<protein>
    <submittedName>
        <fullName evidence="3">Uncharacterized protein</fullName>
    </submittedName>
</protein>
<evidence type="ECO:0000256" key="2">
    <source>
        <dbReference type="SAM" id="Phobius"/>
    </source>
</evidence>
<dbReference type="VEuPathDB" id="FungiDB:BD410DRAFT_797051"/>
<dbReference type="AlphaFoldDB" id="A0A4Y7PIH4"/>
<keyword evidence="2" id="KW-0472">Membrane</keyword>
<sequence>MASNAPATSQLDWLKPRRADAVARLRNNALAAVTLLIAAQLLPGVPSPVTLLLFVLSGSEGRFRSGFEGFAAYCELAFLAIFGVNILQSSYALRYPPGAPPPPDSPAKRAQEQLLKQSQQPRRRTLPISSPTSPTSPSPCGVSAKPRTSGSFYASSPLSTPSRTLTYAPPAASPLNTPFNTSLTSSASSFGMSSPLAAYRGRHSLPPARPIDGNLLSRLQAAEDDD</sequence>